<sequence length="139" mass="14388">MEEMPAWKVKLVRVVVWVLFGVIFGLLPVIIAAFRDSVSPEGLNLDKMLGSGELLIVGAVIAAGATGELFASSRGRSTDGIVANLMWIFAGFAVIAAFAADTILYLIAVGPSHSAMTSLSLIFFSATVVGTTIAVGTAA</sequence>
<evidence type="ECO:0000313" key="3">
    <source>
        <dbReference type="Proteomes" id="UP000006138"/>
    </source>
</evidence>
<dbReference type="EMBL" id="CP002896">
    <property type="protein sequence ID" value="AEK44439.1"/>
    <property type="molecule type" value="Genomic_DNA"/>
</dbReference>
<dbReference type="AlphaFoldDB" id="A0A9R0UAX8"/>
<keyword evidence="1" id="KW-0472">Membrane</keyword>
<protein>
    <submittedName>
        <fullName evidence="2">Uncharacterized protein</fullName>
    </submittedName>
</protein>
<dbReference type="KEGG" id="amn:RAM_29820"/>
<organism evidence="2 3">
    <name type="scientific">Amycolatopsis mediterranei (strain S699)</name>
    <name type="common">Nocardia mediterranei</name>
    <dbReference type="NCBI Taxonomy" id="713604"/>
    <lineage>
        <taxon>Bacteria</taxon>
        <taxon>Bacillati</taxon>
        <taxon>Actinomycetota</taxon>
        <taxon>Actinomycetes</taxon>
        <taxon>Pseudonocardiales</taxon>
        <taxon>Pseudonocardiaceae</taxon>
        <taxon>Amycolatopsis</taxon>
    </lineage>
</organism>
<keyword evidence="1" id="KW-1133">Transmembrane helix</keyword>
<feature type="transmembrane region" description="Helical" evidence="1">
    <location>
        <begin position="119"/>
        <end position="138"/>
    </location>
</feature>
<evidence type="ECO:0000256" key="1">
    <source>
        <dbReference type="SAM" id="Phobius"/>
    </source>
</evidence>
<dbReference type="GeneID" id="92873486"/>
<name>A0A9R0UAX8_AMYMS</name>
<dbReference type="RefSeq" id="WP_014467361.1">
    <property type="nucleotide sequence ID" value="NC_017186.1"/>
</dbReference>
<feature type="transmembrane region" description="Helical" evidence="1">
    <location>
        <begin position="12"/>
        <end position="34"/>
    </location>
</feature>
<keyword evidence="1" id="KW-0812">Transmembrane</keyword>
<feature type="transmembrane region" description="Helical" evidence="1">
    <location>
        <begin position="54"/>
        <end position="73"/>
    </location>
</feature>
<dbReference type="Proteomes" id="UP000006138">
    <property type="component" value="Chromosome"/>
</dbReference>
<proteinExistence type="predicted"/>
<feature type="transmembrane region" description="Helical" evidence="1">
    <location>
        <begin position="85"/>
        <end position="107"/>
    </location>
</feature>
<accession>A0A9R0UAX8</accession>
<gene>
    <name evidence="2" type="ordered locus">RAM_29820</name>
</gene>
<reference evidence="2 3" key="1">
    <citation type="journal article" date="2011" name="J. Bacteriol.">
        <title>Whole genome sequence of the rifamycin B-producing strain Amycolatopsis mediterranei S699.</title>
        <authorList>
            <person name="Verma M."/>
            <person name="Kaur J."/>
            <person name="Kumar M."/>
            <person name="Kumari K."/>
            <person name="Saxena A."/>
            <person name="Anand S."/>
            <person name="Nigam A."/>
            <person name="Ravi V."/>
            <person name="Raghuvanshi S."/>
            <person name="Khurana P."/>
            <person name="Tyagi A.K."/>
            <person name="Khurana J.P."/>
            <person name="Lal R."/>
        </authorList>
    </citation>
    <scope>NUCLEOTIDE SEQUENCE [LARGE SCALE GENOMIC DNA]</scope>
    <source>
        <strain evidence="2 3">S699</strain>
    </source>
</reference>
<keyword evidence="3" id="KW-1185">Reference proteome</keyword>
<evidence type="ECO:0000313" key="2">
    <source>
        <dbReference type="EMBL" id="AEK44439.1"/>
    </source>
</evidence>